<dbReference type="AlphaFoldDB" id="A0A151N7S5"/>
<organism evidence="1 2">
    <name type="scientific">Alligator mississippiensis</name>
    <name type="common">American alligator</name>
    <dbReference type="NCBI Taxonomy" id="8496"/>
    <lineage>
        <taxon>Eukaryota</taxon>
        <taxon>Metazoa</taxon>
        <taxon>Chordata</taxon>
        <taxon>Craniata</taxon>
        <taxon>Vertebrata</taxon>
        <taxon>Euteleostomi</taxon>
        <taxon>Archelosauria</taxon>
        <taxon>Archosauria</taxon>
        <taxon>Crocodylia</taxon>
        <taxon>Alligatoridae</taxon>
        <taxon>Alligatorinae</taxon>
        <taxon>Alligator</taxon>
    </lineage>
</organism>
<proteinExistence type="predicted"/>
<accession>A0A151N7S5</accession>
<keyword evidence="2" id="KW-1185">Reference proteome</keyword>
<name>A0A151N7S5_ALLMI</name>
<evidence type="ECO:0000313" key="1">
    <source>
        <dbReference type="EMBL" id="KYO32807.1"/>
    </source>
</evidence>
<dbReference type="Proteomes" id="UP000050525">
    <property type="component" value="Unassembled WGS sequence"/>
</dbReference>
<reference evidence="1 2" key="1">
    <citation type="journal article" date="2012" name="Genome Biol.">
        <title>Sequencing three crocodilian genomes to illuminate the evolution of archosaurs and amniotes.</title>
        <authorList>
            <person name="St John J.A."/>
            <person name="Braun E.L."/>
            <person name="Isberg S.R."/>
            <person name="Miles L.G."/>
            <person name="Chong A.Y."/>
            <person name="Gongora J."/>
            <person name="Dalzell P."/>
            <person name="Moran C."/>
            <person name="Bed'hom B."/>
            <person name="Abzhanov A."/>
            <person name="Burgess S.C."/>
            <person name="Cooksey A.M."/>
            <person name="Castoe T.A."/>
            <person name="Crawford N.G."/>
            <person name="Densmore L.D."/>
            <person name="Drew J.C."/>
            <person name="Edwards S.V."/>
            <person name="Faircloth B.C."/>
            <person name="Fujita M.K."/>
            <person name="Greenwold M.J."/>
            <person name="Hoffmann F.G."/>
            <person name="Howard J.M."/>
            <person name="Iguchi T."/>
            <person name="Janes D.E."/>
            <person name="Khan S.Y."/>
            <person name="Kohno S."/>
            <person name="de Koning A.J."/>
            <person name="Lance S.L."/>
            <person name="McCarthy F.M."/>
            <person name="McCormack J.E."/>
            <person name="Merchant M.E."/>
            <person name="Peterson D.G."/>
            <person name="Pollock D.D."/>
            <person name="Pourmand N."/>
            <person name="Raney B.J."/>
            <person name="Roessler K.A."/>
            <person name="Sanford J.R."/>
            <person name="Sawyer R.H."/>
            <person name="Schmidt C.J."/>
            <person name="Triplett E.W."/>
            <person name="Tuberville T.D."/>
            <person name="Venegas-Anaya M."/>
            <person name="Howard J.T."/>
            <person name="Jarvis E.D."/>
            <person name="Guillette L.J.Jr."/>
            <person name="Glenn T.C."/>
            <person name="Green R.E."/>
            <person name="Ray D.A."/>
        </authorList>
    </citation>
    <scope>NUCLEOTIDE SEQUENCE [LARGE SCALE GENOMIC DNA]</scope>
    <source>
        <strain evidence="1">KSC_2009_1</strain>
    </source>
</reference>
<comment type="caution">
    <text evidence="1">The sequence shown here is derived from an EMBL/GenBank/DDBJ whole genome shotgun (WGS) entry which is preliminary data.</text>
</comment>
<sequence>MGAIKGVTAALQCCTASQILIIEIIQPAVKPVNNPAHNENGEENHRRKAIRKTEDWLEFIARQTCIGMTQGLCEQLEESFVRLSYTRDLLFPHQDRTTELLRLR</sequence>
<gene>
    <name evidence="1" type="ORF">Y1Q_0009390</name>
</gene>
<protein>
    <submittedName>
        <fullName evidence="1">Uncharacterized protein</fullName>
    </submittedName>
</protein>
<dbReference type="EMBL" id="AKHW03003879">
    <property type="protein sequence ID" value="KYO32807.1"/>
    <property type="molecule type" value="Genomic_DNA"/>
</dbReference>
<evidence type="ECO:0000313" key="2">
    <source>
        <dbReference type="Proteomes" id="UP000050525"/>
    </source>
</evidence>